<gene>
    <name evidence="2" type="ORF">N800_05055</name>
</gene>
<organism evidence="2 3">
    <name type="scientific">Lysobacter daejeonensis GH1-9</name>
    <dbReference type="NCBI Taxonomy" id="1385517"/>
    <lineage>
        <taxon>Bacteria</taxon>
        <taxon>Pseudomonadati</taxon>
        <taxon>Pseudomonadota</taxon>
        <taxon>Gammaproteobacteria</taxon>
        <taxon>Lysobacterales</taxon>
        <taxon>Lysobacteraceae</taxon>
        <taxon>Aerolutibacter</taxon>
    </lineage>
</organism>
<evidence type="ECO:0000256" key="1">
    <source>
        <dbReference type="SAM" id="MobiDB-lite"/>
    </source>
</evidence>
<sequence length="95" mass="10791">MLVGLEQTKIIPLRGFQVGLQGSDTVQKTDECLWIVVARFISLLQESDHLALARRDGRCRRDANSDGQSAQQTQEGDRLHPGNPWPERNRLIRAR</sequence>
<dbReference type="Proteomes" id="UP000029998">
    <property type="component" value="Unassembled WGS sequence"/>
</dbReference>
<accession>A0A0A0EYQ1</accession>
<proteinExistence type="predicted"/>
<protein>
    <submittedName>
        <fullName evidence="2">Uncharacterized protein</fullName>
    </submittedName>
</protein>
<evidence type="ECO:0000313" key="2">
    <source>
        <dbReference type="EMBL" id="KGM54257.1"/>
    </source>
</evidence>
<evidence type="ECO:0000313" key="3">
    <source>
        <dbReference type="Proteomes" id="UP000029998"/>
    </source>
</evidence>
<feature type="compositionally biased region" description="Polar residues" evidence="1">
    <location>
        <begin position="65"/>
        <end position="74"/>
    </location>
</feature>
<dbReference type="AlphaFoldDB" id="A0A0A0EYQ1"/>
<name>A0A0A0EYQ1_9GAMM</name>
<comment type="caution">
    <text evidence="2">The sequence shown here is derived from an EMBL/GenBank/DDBJ whole genome shotgun (WGS) entry which is preliminary data.</text>
</comment>
<keyword evidence="3" id="KW-1185">Reference proteome</keyword>
<reference evidence="2 3" key="1">
    <citation type="submission" date="2013-08" db="EMBL/GenBank/DDBJ databases">
        <title>Genome sequencing of Lysobacter.</title>
        <authorList>
            <person name="Zhang S."/>
            <person name="Wang G."/>
        </authorList>
    </citation>
    <scope>NUCLEOTIDE SEQUENCE [LARGE SCALE GENOMIC DNA]</scope>
    <source>
        <strain evidence="2 3">GH1-9</strain>
    </source>
</reference>
<dbReference type="EMBL" id="AVPU01000015">
    <property type="protein sequence ID" value="KGM54257.1"/>
    <property type="molecule type" value="Genomic_DNA"/>
</dbReference>
<feature type="region of interest" description="Disordered" evidence="1">
    <location>
        <begin position="58"/>
        <end position="95"/>
    </location>
</feature>